<protein>
    <recommendedName>
        <fullName evidence="4">F-box domain-containing protein</fullName>
    </recommendedName>
</protein>
<evidence type="ECO:0000313" key="2">
    <source>
        <dbReference type="EMBL" id="KAK6334409.1"/>
    </source>
</evidence>
<feature type="compositionally biased region" description="Low complexity" evidence="1">
    <location>
        <begin position="74"/>
        <end position="98"/>
    </location>
</feature>
<dbReference type="AlphaFoldDB" id="A0AAV9U5V9"/>
<gene>
    <name evidence="2" type="ORF">TWF730_003623</name>
</gene>
<evidence type="ECO:0000313" key="3">
    <source>
        <dbReference type="Proteomes" id="UP001373714"/>
    </source>
</evidence>
<evidence type="ECO:0000256" key="1">
    <source>
        <dbReference type="SAM" id="MobiDB-lite"/>
    </source>
</evidence>
<proteinExistence type="predicted"/>
<reference evidence="2 3" key="1">
    <citation type="submission" date="2019-10" db="EMBL/GenBank/DDBJ databases">
        <authorList>
            <person name="Palmer J.M."/>
        </authorList>
    </citation>
    <scope>NUCLEOTIDE SEQUENCE [LARGE SCALE GENOMIC DNA]</scope>
    <source>
        <strain evidence="2 3">TWF730</strain>
    </source>
</reference>
<feature type="region of interest" description="Disordered" evidence="1">
    <location>
        <begin position="74"/>
        <end position="107"/>
    </location>
</feature>
<dbReference type="EMBL" id="JAVHNS010000015">
    <property type="protein sequence ID" value="KAK6334409.1"/>
    <property type="molecule type" value="Genomic_DNA"/>
</dbReference>
<feature type="region of interest" description="Disordered" evidence="1">
    <location>
        <begin position="747"/>
        <end position="794"/>
    </location>
</feature>
<comment type="caution">
    <text evidence="2">The sequence shown here is derived from an EMBL/GenBank/DDBJ whole genome shotgun (WGS) entry which is preliminary data.</text>
</comment>
<name>A0AAV9U5V9_9PEZI</name>
<evidence type="ECO:0008006" key="4">
    <source>
        <dbReference type="Google" id="ProtNLM"/>
    </source>
</evidence>
<accession>A0AAV9U5V9</accession>
<keyword evidence="3" id="KW-1185">Reference proteome</keyword>
<dbReference type="SUPFAM" id="SSF81383">
    <property type="entry name" value="F-box domain"/>
    <property type="match status" value="1"/>
</dbReference>
<organism evidence="2 3">
    <name type="scientific">Orbilia blumenaviensis</name>
    <dbReference type="NCBI Taxonomy" id="1796055"/>
    <lineage>
        <taxon>Eukaryota</taxon>
        <taxon>Fungi</taxon>
        <taxon>Dikarya</taxon>
        <taxon>Ascomycota</taxon>
        <taxon>Pezizomycotina</taxon>
        <taxon>Orbiliomycetes</taxon>
        <taxon>Orbiliales</taxon>
        <taxon>Orbiliaceae</taxon>
        <taxon>Orbilia</taxon>
    </lineage>
</organism>
<dbReference type="Proteomes" id="UP001373714">
    <property type="component" value="Unassembled WGS sequence"/>
</dbReference>
<feature type="compositionally biased region" description="Low complexity" evidence="1">
    <location>
        <begin position="540"/>
        <end position="556"/>
    </location>
</feature>
<feature type="region of interest" description="Disordered" evidence="1">
    <location>
        <begin position="511"/>
        <end position="558"/>
    </location>
</feature>
<dbReference type="InterPro" id="IPR036047">
    <property type="entry name" value="F-box-like_dom_sf"/>
</dbReference>
<sequence>MASTTTTTPATATTTTSIDTFAKIPYLSVFPLETRFPYLSPDDSHKRSRPTTLACTRIAILGSLKASRLQGLHSSSSISPINPSSFSSSLSSSRSRLNSRNDNKQPGHSESAIFNLLTNPITEPILLSYLTTHDLISLRQTSRFLRSNIDRQHRLWRTLNLSHPRCVTPPNTPFTFRSKVVIDPLLYLSKVLNNHSPNTPVSPYYHTRVLILDNYRFKSTHHRIVEELLFGIFTNQCLWNNLRLLSIRGFWDLSIAQITGYLRDWEVGIRGEFRKSHGWRFVNTTNPDTGDEGFQVVDSKGNVIDKEVWSKKRGWTLEVFRFAGPRLLRGGLGFTRPRNHRPIPVPVPSYLSFPCDEEADENGTFRYKTYEETYIPIPFRRLDGSNGAEMLKAMRFAERIGIDIDVGFCRNEEGHAKFKYELGDVSDRWWGICEKRWERCVIGGCKWEGWVEACSHCRWEEGWCCKGCYGWVCEGCRGKNKGDFGEKGRWCGGVAEKCAVVEGAKFSISTKAAMPQNPRHKRASKSRAIASKSKRHSKNSRNTTSTITPTTGAPSTDIDPLTTLLQNSSLNAAADDDDGQELPITMEQIHPSNYDDSSMMDLDPPPTPVLLPIDISTTSRPVFQLPGVSTVAPYSSSLPASSASSTSPFPYPVPRQLHPSQPLAFLLNNIPNPPHLPLSSLRLPQPMFPAEEEVEMAVEPPPSEPRVLVTMVPAPRMDVVVEGMTLRSERQVKEEEDGGLWLPPTEHGWWRRSHPSASHRLGNEEEDEEMGGDVYDVMNDADDEDAGKALDPGR</sequence>